<accession>A0ABC9DSQ0</accession>
<keyword evidence="1" id="KW-0812">Transmembrane</keyword>
<gene>
    <name evidence="2" type="ORF">URODEC1_LOCUS88047</name>
</gene>
<evidence type="ECO:0000256" key="1">
    <source>
        <dbReference type="SAM" id="Phobius"/>
    </source>
</evidence>
<reference evidence="2 3" key="2">
    <citation type="submission" date="2024-10" db="EMBL/GenBank/DDBJ databases">
        <authorList>
            <person name="Ryan C."/>
        </authorList>
    </citation>
    <scope>NUCLEOTIDE SEQUENCE [LARGE SCALE GENOMIC DNA]</scope>
</reference>
<keyword evidence="1" id="KW-0472">Membrane</keyword>
<dbReference type="Proteomes" id="UP001497457">
    <property type="component" value="Chromosome 34rd"/>
</dbReference>
<reference evidence="3" key="1">
    <citation type="submission" date="2024-06" db="EMBL/GenBank/DDBJ databases">
        <authorList>
            <person name="Ryan C."/>
        </authorList>
    </citation>
    <scope>NUCLEOTIDE SEQUENCE [LARGE SCALE GENOMIC DNA]</scope>
</reference>
<name>A0ABC9DSQ0_9POAL</name>
<feature type="transmembrane region" description="Helical" evidence="1">
    <location>
        <begin position="89"/>
        <end position="112"/>
    </location>
</feature>
<dbReference type="AlphaFoldDB" id="A0ABC9DSQ0"/>
<protein>
    <submittedName>
        <fullName evidence="2">Uncharacterized protein</fullName>
    </submittedName>
</protein>
<evidence type="ECO:0000313" key="2">
    <source>
        <dbReference type="EMBL" id="CAL5044017.1"/>
    </source>
</evidence>
<dbReference type="EMBL" id="OZ075144">
    <property type="protein sequence ID" value="CAL5044017.1"/>
    <property type="molecule type" value="Genomic_DNA"/>
</dbReference>
<proteinExistence type="predicted"/>
<sequence>MARELPEAGMAAEIPVPELGMVALYIAVGCAEVLKPLLDFVLAANERSPVLDAAAAAVVITVPVAYLAGVMLLYLHVAPAAGAPMAPAAIGQFAVMVSALLPFMAFIFFLAAGGVR</sequence>
<keyword evidence="3" id="KW-1185">Reference proteome</keyword>
<evidence type="ECO:0000313" key="3">
    <source>
        <dbReference type="Proteomes" id="UP001497457"/>
    </source>
</evidence>
<keyword evidence="1" id="KW-1133">Transmembrane helix</keyword>
<feature type="transmembrane region" description="Helical" evidence="1">
    <location>
        <begin position="50"/>
        <end position="77"/>
    </location>
</feature>
<dbReference type="PROSITE" id="PS51257">
    <property type="entry name" value="PROKAR_LIPOPROTEIN"/>
    <property type="match status" value="1"/>
</dbReference>
<organism evidence="2 3">
    <name type="scientific">Urochloa decumbens</name>
    <dbReference type="NCBI Taxonomy" id="240449"/>
    <lineage>
        <taxon>Eukaryota</taxon>
        <taxon>Viridiplantae</taxon>
        <taxon>Streptophyta</taxon>
        <taxon>Embryophyta</taxon>
        <taxon>Tracheophyta</taxon>
        <taxon>Spermatophyta</taxon>
        <taxon>Magnoliopsida</taxon>
        <taxon>Liliopsida</taxon>
        <taxon>Poales</taxon>
        <taxon>Poaceae</taxon>
        <taxon>PACMAD clade</taxon>
        <taxon>Panicoideae</taxon>
        <taxon>Panicodae</taxon>
        <taxon>Paniceae</taxon>
        <taxon>Melinidinae</taxon>
        <taxon>Urochloa</taxon>
    </lineage>
</organism>